<dbReference type="PRINTS" id="PR00313">
    <property type="entry name" value="CABNDNGRPT"/>
</dbReference>
<dbReference type="PANTHER" id="PTHR38340:SF1">
    <property type="entry name" value="S-LAYER PROTEIN"/>
    <property type="match status" value="1"/>
</dbReference>
<evidence type="ECO:0000313" key="4">
    <source>
        <dbReference type="Proteomes" id="UP000615687"/>
    </source>
</evidence>
<dbReference type="InterPro" id="IPR018511">
    <property type="entry name" value="Hemolysin-typ_Ca-bd_CS"/>
</dbReference>
<dbReference type="EMBL" id="JACYXJ010000006">
    <property type="protein sequence ID" value="MBD8877761.1"/>
    <property type="molecule type" value="Genomic_DNA"/>
</dbReference>
<dbReference type="PROSITE" id="PS00330">
    <property type="entry name" value="HEMOLYSIN_CALCIUM"/>
    <property type="match status" value="2"/>
</dbReference>
<name>A0ABR9CFP3_9HYPH</name>
<dbReference type="InterPro" id="IPR011049">
    <property type="entry name" value="Serralysin-like_metalloprot_C"/>
</dbReference>
<dbReference type="SUPFAM" id="SSF51120">
    <property type="entry name" value="beta-Roll"/>
    <property type="match status" value="1"/>
</dbReference>
<protein>
    <recommendedName>
        <fullName evidence="5">Hemolysin type calcium-binding protein</fullName>
    </recommendedName>
</protein>
<dbReference type="InterPro" id="IPR050557">
    <property type="entry name" value="RTX_toxin/Mannuronan_C5-epim"/>
</dbReference>
<dbReference type="Pfam" id="PF00353">
    <property type="entry name" value="HemolysinCabind"/>
    <property type="match status" value="1"/>
</dbReference>
<reference evidence="3 4" key="1">
    <citation type="submission" date="2020-09" db="EMBL/GenBank/DDBJ databases">
        <title>The genome sequence of type strain Labrenzia polysiphoniae KACC 19711.</title>
        <authorList>
            <person name="Liu Y."/>
        </authorList>
    </citation>
    <scope>NUCLEOTIDE SEQUENCE [LARGE SCALE GENOMIC DNA]</scope>
    <source>
        <strain evidence="3 4">KACC 19711</strain>
    </source>
</reference>
<comment type="subcellular location">
    <subcellularLocation>
        <location evidence="1">Secreted</location>
    </subcellularLocation>
</comment>
<keyword evidence="2" id="KW-0964">Secreted</keyword>
<sequence>MDLTLPGQINGNSDWGFPLDVNGDAIDDLIFSWGSSGTNRLYLGHTGGRNFLTGTASNDYINGLEGADTINGGNGHDTLLGGDGNDTLYGDEGHDVLMGGEGDDTLHGGDGNDVLDAGKGAGGLQLLQGEVGDDTYLIGVDAGLVMLNDDAEWEASGTDTLVFKDLNLSDLDVSQHIDGGEPFLRFQWNKGGVSGELRIANAAEHIERFEFADGTSLSRVEFDIHGRAVLHGTDEDDLIVGGVTTAGGDVGRFADENLLAFKAMSLSFLGQRKAIVRKGC</sequence>
<dbReference type="Gene3D" id="2.150.10.10">
    <property type="entry name" value="Serralysin-like metalloprotease, C-terminal"/>
    <property type="match status" value="1"/>
</dbReference>
<evidence type="ECO:0000313" key="3">
    <source>
        <dbReference type="EMBL" id="MBD8877761.1"/>
    </source>
</evidence>
<comment type="caution">
    <text evidence="3">The sequence shown here is derived from an EMBL/GenBank/DDBJ whole genome shotgun (WGS) entry which is preliminary data.</text>
</comment>
<evidence type="ECO:0008006" key="5">
    <source>
        <dbReference type="Google" id="ProtNLM"/>
    </source>
</evidence>
<proteinExistence type="predicted"/>
<dbReference type="Proteomes" id="UP000615687">
    <property type="component" value="Unassembled WGS sequence"/>
</dbReference>
<dbReference type="PANTHER" id="PTHR38340">
    <property type="entry name" value="S-LAYER PROTEIN"/>
    <property type="match status" value="1"/>
</dbReference>
<evidence type="ECO:0000256" key="1">
    <source>
        <dbReference type="ARBA" id="ARBA00004613"/>
    </source>
</evidence>
<gene>
    <name evidence="3" type="ORF">IG617_15790</name>
</gene>
<dbReference type="InterPro" id="IPR001343">
    <property type="entry name" value="Hemolysn_Ca-bd"/>
</dbReference>
<keyword evidence="4" id="KW-1185">Reference proteome</keyword>
<organism evidence="3 4">
    <name type="scientific">Roseibium polysiphoniae</name>
    <dbReference type="NCBI Taxonomy" id="2571221"/>
    <lineage>
        <taxon>Bacteria</taxon>
        <taxon>Pseudomonadati</taxon>
        <taxon>Pseudomonadota</taxon>
        <taxon>Alphaproteobacteria</taxon>
        <taxon>Hyphomicrobiales</taxon>
        <taxon>Stappiaceae</taxon>
        <taxon>Roseibium</taxon>
    </lineage>
</organism>
<evidence type="ECO:0000256" key="2">
    <source>
        <dbReference type="ARBA" id="ARBA00022525"/>
    </source>
</evidence>
<accession>A0ABR9CFP3</accession>